<comment type="caution">
    <text evidence="1">The sequence shown here is derived from an EMBL/GenBank/DDBJ whole genome shotgun (WGS) entry which is preliminary data.</text>
</comment>
<gene>
    <name evidence="1" type="ORF">RhiirA4_487057</name>
</gene>
<evidence type="ECO:0000313" key="2">
    <source>
        <dbReference type="Proteomes" id="UP000234323"/>
    </source>
</evidence>
<reference evidence="1 2" key="1">
    <citation type="submission" date="2015-10" db="EMBL/GenBank/DDBJ databases">
        <title>Genome analyses suggest a sexual origin of heterokaryosis in a supposedly ancient asexual fungus.</title>
        <authorList>
            <person name="Ropars J."/>
            <person name="Sedzielewska K."/>
            <person name="Noel J."/>
            <person name="Charron P."/>
            <person name="Farinelli L."/>
            <person name="Marton T."/>
            <person name="Kruger M."/>
            <person name="Pelin A."/>
            <person name="Brachmann A."/>
            <person name="Corradi N."/>
        </authorList>
    </citation>
    <scope>NUCLEOTIDE SEQUENCE [LARGE SCALE GENOMIC DNA]</scope>
    <source>
        <strain evidence="1 2">A4</strain>
    </source>
</reference>
<dbReference type="VEuPathDB" id="FungiDB:RhiirA1_456863"/>
<dbReference type="VEuPathDB" id="FungiDB:RhiirA1_478625"/>
<keyword evidence="2" id="KW-1185">Reference proteome</keyword>
<protein>
    <submittedName>
        <fullName evidence="1">Uncharacterized protein</fullName>
    </submittedName>
</protein>
<dbReference type="VEuPathDB" id="FungiDB:FUN_014682"/>
<organism evidence="1 2">
    <name type="scientific">Rhizophagus irregularis</name>
    <dbReference type="NCBI Taxonomy" id="588596"/>
    <lineage>
        <taxon>Eukaryota</taxon>
        <taxon>Fungi</taxon>
        <taxon>Fungi incertae sedis</taxon>
        <taxon>Mucoromycota</taxon>
        <taxon>Glomeromycotina</taxon>
        <taxon>Glomeromycetes</taxon>
        <taxon>Glomerales</taxon>
        <taxon>Glomeraceae</taxon>
        <taxon>Rhizophagus</taxon>
    </lineage>
</organism>
<dbReference type="VEuPathDB" id="FungiDB:RhiirFUN_012482"/>
<dbReference type="AlphaFoldDB" id="A0A2I1HSB7"/>
<name>A0A2I1HSB7_9GLOM</name>
<proteinExistence type="predicted"/>
<dbReference type="Proteomes" id="UP000234323">
    <property type="component" value="Unassembled WGS sequence"/>
</dbReference>
<sequence>MTSLCDVSTLSREEVLTKLREVADLRAKCQLKHETLLARFNSLPDGSPAKARAYMSFVPLQQLEDSLYDQKQALTSRLDFLLAAADSENDIASPPVNDHPSHDDPVINNLPPSPLTIWASQHEADPNIILDLCTPSLQRTNRSGRIQRIPKFLCKRVSSMISPASFKRAQKIKKNLSLTRLVLSSSTIRSLIHPVPIIPDANDDNTTSQHLITFDVTDDFIVPSPTFVLSNGSVDTLPLISASSALPHDKELDSLYTFTLCTILDGRIQPRRNVGSNRLYSIRRGNCYFFLDPTPDLENCYTIHTNSRSLFTTELFPFISDRSSPNQKFILSKFLTFFFHRQSSVPSRVRRKYFARLRQLLLMQRVTSLARWSSSLPNNKHTYLISQRLGVSYRKSYAFHAVLKDDNDWLTARTMVSYSAHASISNPSKKQLAHSSIWVAIKEPAVVILPTSYKLTLSTTDPSIVLSVQKLTSPRPDVSFSMVECSHKSSIAFVSSNFTGSV</sequence>
<dbReference type="EMBL" id="LLXI01005757">
    <property type="protein sequence ID" value="PKY61713.1"/>
    <property type="molecule type" value="Genomic_DNA"/>
</dbReference>
<accession>A0A2I1HSB7</accession>
<dbReference type="VEuPathDB" id="FungiDB:RhiirFUN_011134"/>
<evidence type="ECO:0000313" key="1">
    <source>
        <dbReference type="EMBL" id="PKY61713.1"/>
    </source>
</evidence>